<dbReference type="PROSITE" id="PS00478">
    <property type="entry name" value="LIM_DOMAIN_1"/>
    <property type="match status" value="1"/>
</dbReference>
<keyword evidence="12" id="KW-0521">NADP</keyword>
<evidence type="ECO:0000256" key="20">
    <source>
        <dbReference type="ARBA" id="ARBA00049522"/>
    </source>
</evidence>
<gene>
    <name evidence="28" type="primary">LOC113048312</name>
</gene>
<dbReference type="Proteomes" id="UP000515129">
    <property type="component" value="Chromosome 29"/>
</dbReference>
<dbReference type="Pfam" id="PF12130">
    <property type="entry name" value="bMERB_dom"/>
    <property type="match status" value="1"/>
</dbReference>
<evidence type="ECO:0000256" key="22">
    <source>
        <dbReference type="SAM" id="Coils"/>
    </source>
</evidence>
<keyword evidence="9 21" id="KW-0479">Metal-binding</keyword>
<keyword evidence="8" id="KW-0285">Flavoprotein</keyword>
<evidence type="ECO:0000256" key="2">
    <source>
        <dbReference type="ARBA" id="ARBA00004123"/>
    </source>
</evidence>
<keyword evidence="13" id="KW-0560">Oxidoreductase</keyword>
<dbReference type="EC" id="1.14.13.225" evidence="5"/>
<dbReference type="SUPFAM" id="SSF51905">
    <property type="entry name" value="FAD/NAD(P)-binding domain"/>
    <property type="match status" value="1"/>
</dbReference>
<dbReference type="Pfam" id="PF00307">
    <property type="entry name" value="CH"/>
    <property type="match status" value="1"/>
</dbReference>
<dbReference type="PROSITE" id="PS50021">
    <property type="entry name" value="CH"/>
    <property type="match status" value="1"/>
</dbReference>
<evidence type="ECO:0000256" key="6">
    <source>
        <dbReference type="ARBA" id="ARBA00022483"/>
    </source>
</evidence>
<proteinExistence type="inferred from homology"/>
<evidence type="ECO:0000259" key="26">
    <source>
        <dbReference type="PROSITE" id="PS51848"/>
    </source>
</evidence>
<feature type="compositionally biased region" description="Acidic residues" evidence="23">
    <location>
        <begin position="996"/>
        <end position="1041"/>
    </location>
</feature>
<evidence type="ECO:0000313" key="27">
    <source>
        <dbReference type="Proteomes" id="UP000515129"/>
    </source>
</evidence>
<evidence type="ECO:0000256" key="7">
    <source>
        <dbReference type="ARBA" id="ARBA00022490"/>
    </source>
</evidence>
<comment type="catalytic activity">
    <reaction evidence="20">
        <text>L-methionyl-[F-actin] + NADPH + O2 + H(+) = L-methionyl-(R)-S-oxide-[F-actin] + NADP(+) + H2O</text>
        <dbReference type="Rhea" id="RHEA:51308"/>
        <dbReference type="Rhea" id="RHEA-COMP:12953"/>
        <dbReference type="Rhea" id="RHEA-COMP:12956"/>
        <dbReference type="ChEBI" id="CHEBI:15377"/>
        <dbReference type="ChEBI" id="CHEBI:15378"/>
        <dbReference type="ChEBI" id="CHEBI:15379"/>
        <dbReference type="ChEBI" id="CHEBI:16044"/>
        <dbReference type="ChEBI" id="CHEBI:45764"/>
        <dbReference type="ChEBI" id="CHEBI:57783"/>
        <dbReference type="ChEBI" id="CHEBI:58349"/>
        <dbReference type="EC" id="1.14.13.225"/>
    </reaction>
</comment>
<dbReference type="GO" id="GO:0005856">
    <property type="term" value="C:cytoskeleton"/>
    <property type="evidence" value="ECO:0007669"/>
    <property type="project" value="UniProtKB-SubCell"/>
</dbReference>
<sequence>MWDGQSKTGHLHALFDVFVQAVTCRETLRAFHELCEELKLHPGGQPQFYHTLRSRLHYWKAKALWAKLDKRASQREYMRGHACTSTTCLIIGAGPCGLRTAIELRFLGARVVLVEKRDTFSRNNVLHLWPFTIQDLRGLGAKKFYGKFCAGAIDHISIRQLQLMLLKVALLLGVEVHVNVEFKHLVEPPENQEKRVGWRAEVHPSSHPVSQLEFDVVIGADGRRNTLPGFRRKEFRGKLAIAVTANFINRNTTAEAKVEEISGVAFIFNQRFFQDLRQATGIDLENIVYYKDDTHYFVMTAKKQSLLEKGVILRDYADTEMLLSRDNVDQNALLSYAREAADFSTNHQLPTLDFAINHYGEPDVAMFDFTCMYASENAAMVCQRRGHPLLVALVGDSLLEPFWPMGTGIARGFLGAMDTAWMVRSWGQGNTPSQVLAERESVYRLLPQTTPENVSKNHSQYSMDPASRYPNINMQLIGAAQVCHLIDTGEGPILSLDAVSSPHPRLTRQESVARYSKLLSWCQEQTLGYMNVCVMDFTTSWRSGLALCALIHRFRPDLIDFASLEESEAELNGQLGLDMAEQEFGICPIMTGKEMSTLEESDSLSMVMYLSQLYELLKDTAPAGGNLSSEEKAVLFSSTRSPISLLSKLGQSLSRKRNPKDKKEKETDSVGKRRRTSQTGQSEEEDVPHDTKENKTSELTPGSEPKVGEGHSKVRSMAMQLLAKFEENSLSASATATRRQSYIQMYTGGVSSLAQQIANQIQSQQDQAPMRRELGSQKEFPVNMGGSDVCYFCGRRVYVMERLSAEGKFFHRSCFQCDHCSTTLRLSNYAYDQLHGKFYCKHHFSFRMAQRKRPAPPVTPRPTQAPPAPSSASTSFSSLGSVGTATPPDSCSFIAHTDMVSSQAKRLCGTPERIELENYKPCPKQQDSPLQEVPEETLAHHNLSTSVQEKNTEEQSSSSESDLEEEELAWKKEEEPNIRTNGERELDLGKELKEEEGGENQENQEEEDAEEEDEEEEEEEEEGGGVSEESQDEGDSSDEGEYCPWQRERLSGVWLEEEEAEFVKAESFEGHSDDTSSVGESTPCNQQEQEESISIHQPPVESPPSLKPPESGPTPTSELSTNPENPPVKRLEVVEEFWLKSAEIRKSLGLTPLPRECDPKHTAAQTSNVKESFYTSVAYIPSCNINSAYQMPRNCDSSSQMQSQSTSPPEPSHTMEGDAGVALEETIGRCSVIHRLSITVEGCVMGDKQDLDLNSTSFGNESILNPDTGLLTPPYSPSHSPLVGKQCCALHHSEPILDREVIFFSSTCAIPVPERGSFNPDLDQARSLPRDEIEILCGDEEEEASRLPERSGVSETGDMASQMDNCRLEHRRTLPDRMVAPLLAGGPEVRLRRSEIKLWGADTCVEEKEKKCNSLFSPCKSRKSVNAVTETQQEPGKHKSLWKTVCSVYKKDKKRKEAMMVAKTLPAATNAESKRKVSGINRTSDLCFRKNPSFSEDTDLSCHALLERCPLRAQRAETEEELNAKLTRRVERAARRQAKQEELRRLHRAQIIQRQLEQVEVKQRQLEEKGIAVEKALRGEAGMGKKDDPSLMHQWFKLVQEKNALVRYESELMIFARELELEDRQSRLQQELRERMAVDDQLKGEDELAEERRILSEMLDVVEQRDALVALLEEQRVREKEEDSDLEAIMLSKGFSLHWD</sequence>
<dbReference type="SMART" id="SM01203">
    <property type="entry name" value="DUF3585"/>
    <property type="match status" value="1"/>
</dbReference>
<dbReference type="FunFam" id="2.10.110.10:FF:000043">
    <property type="entry name" value="protein-methionine sulfoxide oxidase MICAL3 isoform X2"/>
    <property type="match status" value="1"/>
</dbReference>
<evidence type="ECO:0000256" key="8">
    <source>
        <dbReference type="ARBA" id="ARBA00022630"/>
    </source>
</evidence>
<evidence type="ECO:0000256" key="17">
    <source>
        <dbReference type="ARBA" id="ARBA00023203"/>
    </source>
</evidence>
<dbReference type="InterPro" id="IPR022735">
    <property type="entry name" value="bMERB_dom"/>
</dbReference>
<evidence type="ECO:0000256" key="10">
    <source>
        <dbReference type="ARBA" id="ARBA00022827"/>
    </source>
</evidence>
<feature type="compositionally biased region" description="Basic and acidic residues" evidence="23">
    <location>
        <begin position="1061"/>
        <end position="1074"/>
    </location>
</feature>
<evidence type="ECO:0000256" key="21">
    <source>
        <dbReference type="PROSITE-ProRule" id="PRU00125"/>
    </source>
</evidence>
<keyword evidence="17" id="KW-0009">Actin-binding</keyword>
<evidence type="ECO:0000256" key="4">
    <source>
        <dbReference type="ARBA" id="ARBA00008223"/>
    </source>
</evidence>
<evidence type="ECO:0000259" key="24">
    <source>
        <dbReference type="PROSITE" id="PS50021"/>
    </source>
</evidence>
<feature type="compositionally biased region" description="Polar residues" evidence="23">
    <location>
        <begin position="1075"/>
        <end position="1085"/>
    </location>
</feature>
<evidence type="ECO:0000256" key="18">
    <source>
        <dbReference type="ARBA" id="ARBA00023212"/>
    </source>
</evidence>
<dbReference type="InterPro" id="IPR002938">
    <property type="entry name" value="FAD-bd"/>
</dbReference>
<dbReference type="GO" id="GO:0046872">
    <property type="term" value="F:metal ion binding"/>
    <property type="evidence" value="ECO:0007669"/>
    <property type="project" value="UniProtKB-KW"/>
</dbReference>
<feature type="region of interest" description="Disordered" evidence="23">
    <location>
        <begin position="851"/>
        <end position="883"/>
    </location>
</feature>
<keyword evidence="11 21" id="KW-0862">Zinc</keyword>
<evidence type="ECO:0000256" key="5">
    <source>
        <dbReference type="ARBA" id="ARBA00012709"/>
    </source>
</evidence>
<dbReference type="FunFam" id="3.50.50.60:FF:000004">
    <property type="entry name" value="protein-methionine sulfoxide oxidase MICAL2 isoform X1"/>
    <property type="match status" value="1"/>
</dbReference>
<dbReference type="Gene3D" id="3.50.50.60">
    <property type="entry name" value="FAD/NAD(P)-binding domain"/>
    <property type="match status" value="1"/>
</dbReference>
<comment type="cofactor">
    <cofactor evidence="1">
        <name>FAD</name>
        <dbReference type="ChEBI" id="CHEBI:57692"/>
    </cofactor>
</comment>
<dbReference type="Gene3D" id="1.10.418.10">
    <property type="entry name" value="Calponin-like domain"/>
    <property type="match status" value="1"/>
</dbReference>
<feature type="compositionally biased region" description="Low complexity" evidence="23">
    <location>
        <begin position="1197"/>
        <end position="1207"/>
    </location>
</feature>
<dbReference type="CDD" id="cd22198">
    <property type="entry name" value="CH_MICAL_EHBP-like"/>
    <property type="match status" value="1"/>
</dbReference>
<dbReference type="InterPro" id="IPR001715">
    <property type="entry name" value="CH_dom"/>
</dbReference>
<dbReference type="PROSITE" id="PS51848">
    <property type="entry name" value="BMERB"/>
    <property type="match status" value="1"/>
</dbReference>
<dbReference type="PANTHER" id="PTHR23167">
    <property type="entry name" value="CALPONIN HOMOLOGY DOMAIN-CONTAINING PROTEIN DDB_G0272472-RELATED"/>
    <property type="match status" value="1"/>
</dbReference>
<comment type="similarity">
    <text evidence="4">Belongs to the Mical family.</text>
</comment>
<dbReference type="PRINTS" id="PR00420">
    <property type="entry name" value="RNGMNOXGNASE"/>
</dbReference>
<dbReference type="GO" id="GO:0005634">
    <property type="term" value="C:nucleus"/>
    <property type="evidence" value="ECO:0007669"/>
    <property type="project" value="UniProtKB-SubCell"/>
</dbReference>
<dbReference type="PROSITE" id="PS50023">
    <property type="entry name" value="LIM_DOMAIN_2"/>
    <property type="match status" value="1"/>
</dbReference>
<feature type="domain" description="Calponin-homology (CH)" evidence="24">
    <location>
        <begin position="512"/>
        <end position="618"/>
    </location>
</feature>
<dbReference type="InterPro" id="IPR050540">
    <property type="entry name" value="F-actin_Monoox_Mical"/>
</dbReference>
<keyword evidence="27" id="KW-1185">Reference proteome</keyword>
<dbReference type="SMART" id="SM00132">
    <property type="entry name" value="LIM"/>
    <property type="match status" value="1"/>
</dbReference>
<dbReference type="Pfam" id="PF01494">
    <property type="entry name" value="FAD_binding_3"/>
    <property type="match status" value="1"/>
</dbReference>
<dbReference type="GO" id="GO:0071949">
    <property type="term" value="F:FAD binding"/>
    <property type="evidence" value="ECO:0007669"/>
    <property type="project" value="InterPro"/>
</dbReference>
<dbReference type="GO" id="GO:0003779">
    <property type="term" value="F:actin binding"/>
    <property type="evidence" value="ECO:0007669"/>
    <property type="project" value="UniProtKB-KW"/>
</dbReference>
<keyword evidence="19" id="KW-0539">Nucleus</keyword>
<dbReference type="Pfam" id="PF25413">
    <property type="entry name" value="Rossman_Mical"/>
    <property type="match status" value="1"/>
</dbReference>
<dbReference type="InterPro" id="IPR057494">
    <property type="entry name" value="Rossman_Mical"/>
</dbReference>
<dbReference type="CDD" id="cd09439">
    <property type="entry name" value="LIM_Mical"/>
    <property type="match status" value="1"/>
</dbReference>
<keyword evidence="14" id="KW-0503">Monooxygenase</keyword>
<dbReference type="PANTHER" id="PTHR23167:SF51">
    <property type="entry name" value="[F-ACTIN]-MONOOXYGENASE MICAL3"/>
    <property type="match status" value="1"/>
</dbReference>
<dbReference type="SMART" id="SM00033">
    <property type="entry name" value="CH"/>
    <property type="match status" value="1"/>
</dbReference>
<reference evidence="28" key="1">
    <citation type="submission" date="2025-08" db="UniProtKB">
        <authorList>
            <consortium name="RefSeq"/>
        </authorList>
    </citation>
    <scope>IDENTIFICATION</scope>
    <source>
        <strain evidence="28">Wakin</strain>
        <tissue evidence="28">Muscle</tissue>
    </source>
</reference>
<dbReference type="GeneID" id="113048312"/>
<evidence type="ECO:0000256" key="11">
    <source>
        <dbReference type="ARBA" id="ARBA00022833"/>
    </source>
</evidence>
<dbReference type="InterPro" id="IPR036872">
    <property type="entry name" value="CH_dom_sf"/>
</dbReference>
<name>A0A6P6K137_CARAU</name>
<keyword evidence="16 22" id="KW-0175">Coiled coil</keyword>
<evidence type="ECO:0000256" key="15">
    <source>
        <dbReference type="ARBA" id="ARBA00023038"/>
    </source>
</evidence>
<evidence type="ECO:0000259" key="25">
    <source>
        <dbReference type="PROSITE" id="PS50023"/>
    </source>
</evidence>
<evidence type="ECO:0000256" key="14">
    <source>
        <dbReference type="ARBA" id="ARBA00023033"/>
    </source>
</evidence>
<feature type="region of interest" description="Disordered" evidence="23">
    <location>
        <begin position="942"/>
        <end position="1128"/>
    </location>
</feature>
<keyword evidence="7" id="KW-0963">Cytoplasm</keyword>
<keyword evidence="15 21" id="KW-0440">LIM domain</keyword>
<dbReference type="GO" id="GO:0120501">
    <property type="term" value="F:F-actin monooxygenase activity"/>
    <property type="evidence" value="ECO:0007669"/>
    <property type="project" value="UniProtKB-EC"/>
</dbReference>
<accession>A0A6P6K137</accession>
<protein>
    <recommendedName>
        <fullName evidence="5">F-actin monooxygenase</fullName>
        <ecNumber evidence="5">1.14.13.225</ecNumber>
    </recommendedName>
</protein>
<organism evidence="27 28">
    <name type="scientific">Carassius auratus</name>
    <name type="common">Goldfish</name>
    <dbReference type="NCBI Taxonomy" id="7957"/>
    <lineage>
        <taxon>Eukaryota</taxon>
        <taxon>Metazoa</taxon>
        <taxon>Chordata</taxon>
        <taxon>Craniata</taxon>
        <taxon>Vertebrata</taxon>
        <taxon>Euteleostomi</taxon>
        <taxon>Actinopterygii</taxon>
        <taxon>Neopterygii</taxon>
        <taxon>Teleostei</taxon>
        <taxon>Ostariophysi</taxon>
        <taxon>Cypriniformes</taxon>
        <taxon>Cyprinidae</taxon>
        <taxon>Cyprininae</taxon>
        <taxon>Carassius</taxon>
    </lineage>
</organism>
<evidence type="ECO:0000256" key="12">
    <source>
        <dbReference type="ARBA" id="ARBA00022857"/>
    </source>
</evidence>
<evidence type="ECO:0000313" key="28">
    <source>
        <dbReference type="RefSeq" id="XP_026065844.1"/>
    </source>
</evidence>
<dbReference type="GO" id="GO:0006887">
    <property type="term" value="P:exocytosis"/>
    <property type="evidence" value="ECO:0007669"/>
    <property type="project" value="UniProtKB-KW"/>
</dbReference>
<feature type="coiled-coil region" evidence="22">
    <location>
        <begin position="1516"/>
        <end position="1569"/>
    </location>
</feature>
<dbReference type="RefSeq" id="XP_026065844.1">
    <property type="nucleotide sequence ID" value="XM_026210059.1"/>
</dbReference>
<dbReference type="Gene3D" id="2.10.110.10">
    <property type="entry name" value="Cysteine Rich Protein"/>
    <property type="match status" value="1"/>
</dbReference>
<feature type="compositionally biased region" description="Basic and acidic residues" evidence="23">
    <location>
        <begin position="968"/>
        <end position="995"/>
    </location>
</feature>
<dbReference type="SUPFAM" id="SSF47576">
    <property type="entry name" value="Calponin-homology domain, CH-domain"/>
    <property type="match status" value="1"/>
</dbReference>
<comment type="subcellular location">
    <subcellularLocation>
        <location evidence="3">Cytoplasm</location>
        <location evidence="3">Cytoskeleton</location>
    </subcellularLocation>
    <subcellularLocation>
        <location evidence="2">Nucleus</location>
    </subcellularLocation>
</comment>
<evidence type="ECO:0000256" key="16">
    <source>
        <dbReference type="ARBA" id="ARBA00023054"/>
    </source>
</evidence>
<dbReference type="SUPFAM" id="SSF57716">
    <property type="entry name" value="Glucocorticoid receptor-like (DNA-binding domain)"/>
    <property type="match status" value="1"/>
</dbReference>
<feature type="compositionally biased region" description="Pro residues" evidence="23">
    <location>
        <begin position="1100"/>
        <end position="1112"/>
    </location>
</feature>
<dbReference type="Pfam" id="PF00412">
    <property type="entry name" value="LIM"/>
    <property type="match status" value="1"/>
</dbReference>
<feature type="domain" description="BMERB" evidence="26">
    <location>
        <begin position="1539"/>
        <end position="1688"/>
    </location>
</feature>
<dbReference type="InterPro" id="IPR036188">
    <property type="entry name" value="FAD/NAD-bd_sf"/>
</dbReference>
<keyword evidence="6" id="KW-0268">Exocytosis</keyword>
<keyword evidence="18" id="KW-0206">Cytoskeleton</keyword>
<evidence type="ECO:0000256" key="19">
    <source>
        <dbReference type="ARBA" id="ARBA00023242"/>
    </source>
</evidence>
<feature type="region of interest" description="Disordered" evidence="23">
    <location>
        <begin position="1191"/>
        <end position="1217"/>
    </location>
</feature>
<evidence type="ECO:0000256" key="23">
    <source>
        <dbReference type="SAM" id="MobiDB-lite"/>
    </source>
</evidence>
<dbReference type="InterPro" id="IPR001781">
    <property type="entry name" value="Znf_LIM"/>
</dbReference>
<evidence type="ECO:0000256" key="1">
    <source>
        <dbReference type="ARBA" id="ARBA00001974"/>
    </source>
</evidence>
<evidence type="ECO:0000256" key="3">
    <source>
        <dbReference type="ARBA" id="ARBA00004245"/>
    </source>
</evidence>
<feature type="compositionally biased region" description="Basic and acidic residues" evidence="23">
    <location>
        <begin position="661"/>
        <end position="671"/>
    </location>
</feature>
<evidence type="ECO:0000256" key="9">
    <source>
        <dbReference type="ARBA" id="ARBA00022723"/>
    </source>
</evidence>
<evidence type="ECO:0000256" key="13">
    <source>
        <dbReference type="ARBA" id="ARBA00023002"/>
    </source>
</evidence>
<keyword evidence="10" id="KW-0274">FAD</keyword>
<feature type="compositionally biased region" description="Pro residues" evidence="23">
    <location>
        <begin position="855"/>
        <end position="869"/>
    </location>
</feature>
<feature type="domain" description="LIM zinc-binding" evidence="25">
    <location>
        <begin position="788"/>
        <end position="850"/>
    </location>
</feature>
<feature type="region of interest" description="Disordered" evidence="23">
    <location>
        <begin position="647"/>
        <end position="713"/>
    </location>
</feature>